<gene>
    <name evidence="1" type="ORF">M378DRAFT_590958</name>
</gene>
<dbReference type="Proteomes" id="UP000054549">
    <property type="component" value="Unassembled WGS sequence"/>
</dbReference>
<keyword evidence="2" id="KW-1185">Reference proteome</keyword>
<accession>A0A0C2W380</accession>
<protein>
    <submittedName>
        <fullName evidence="1">Uncharacterized protein</fullName>
    </submittedName>
</protein>
<evidence type="ECO:0000313" key="1">
    <source>
        <dbReference type="EMBL" id="KIL55547.1"/>
    </source>
</evidence>
<name>A0A0C2W380_AMAMK</name>
<proteinExistence type="predicted"/>
<organism evidence="1 2">
    <name type="scientific">Amanita muscaria (strain Koide BX008)</name>
    <dbReference type="NCBI Taxonomy" id="946122"/>
    <lineage>
        <taxon>Eukaryota</taxon>
        <taxon>Fungi</taxon>
        <taxon>Dikarya</taxon>
        <taxon>Basidiomycota</taxon>
        <taxon>Agaricomycotina</taxon>
        <taxon>Agaricomycetes</taxon>
        <taxon>Agaricomycetidae</taxon>
        <taxon>Agaricales</taxon>
        <taxon>Pluteineae</taxon>
        <taxon>Amanitaceae</taxon>
        <taxon>Amanita</taxon>
    </lineage>
</organism>
<sequence length="92" mass="10685">MGRPILPDLANRLVDPIRMEGIEQVYTRMVKVLSRFYTSRVKLSIIDTTSDVDSAKLEHFRMYDLTQLTYFIVLIQTRNSAHPIIIAIVNFN</sequence>
<dbReference type="AlphaFoldDB" id="A0A0C2W380"/>
<dbReference type="EMBL" id="KN818502">
    <property type="protein sequence ID" value="KIL55547.1"/>
    <property type="molecule type" value="Genomic_DNA"/>
</dbReference>
<reference evidence="1 2" key="1">
    <citation type="submission" date="2014-04" db="EMBL/GenBank/DDBJ databases">
        <title>Evolutionary Origins and Diversification of the Mycorrhizal Mutualists.</title>
        <authorList>
            <consortium name="DOE Joint Genome Institute"/>
            <consortium name="Mycorrhizal Genomics Consortium"/>
            <person name="Kohler A."/>
            <person name="Kuo A."/>
            <person name="Nagy L.G."/>
            <person name="Floudas D."/>
            <person name="Copeland A."/>
            <person name="Barry K.W."/>
            <person name="Cichocki N."/>
            <person name="Veneault-Fourrey C."/>
            <person name="LaButti K."/>
            <person name="Lindquist E.A."/>
            <person name="Lipzen A."/>
            <person name="Lundell T."/>
            <person name="Morin E."/>
            <person name="Murat C."/>
            <person name="Riley R."/>
            <person name="Ohm R."/>
            <person name="Sun H."/>
            <person name="Tunlid A."/>
            <person name="Henrissat B."/>
            <person name="Grigoriev I.V."/>
            <person name="Hibbett D.S."/>
            <person name="Martin F."/>
        </authorList>
    </citation>
    <scope>NUCLEOTIDE SEQUENCE [LARGE SCALE GENOMIC DNA]</scope>
    <source>
        <strain evidence="1 2">Koide BX008</strain>
    </source>
</reference>
<evidence type="ECO:0000313" key="2">
    <source>
        <dbReference type="Proteomes" id="UP000054549"/>
    </source>
</evidence>
<dbReference type="HOGENOM" id="CLU_2412772_0_0_1"/>
<dbReference type="InParanoid" id="A0A0C2W380"/>